<evidence type="ECO:0000256" key="3">
    <source>
        <dbReference type="ARBA" id="ARBA00022840"/>
    </source>
</evidence>
<dbReference type="GO" id="GO:0016887">
    <property type="term" value="F:ATP hydrolysis activity"/>
    <property type="evidence" value="ECO:0007669"/>
    <property type="project" value="TreeGrafter"/>
</dbReference>
<keyword evidence="2" id="KW-0547">Nucleotide-binding</keyword>
<feature type="domain" description="Bacterial type II secretion system protein E" evidence="5">
    <location>
        <begin position="427"/>
        <end position="441"/>
    </location>
</feature>
<evidence type="ECO:0000259" key="5">
    <source>
        <dbReference type="PROSITE" id="PS00662"/>
    </source>
</evidence>
<dbReference type="GO" id="GO:0005524">
    <property type="term" value="F:ATP binding"/>
    <property type="evidence" value="ECO:0007669"/>
    <property type="project" value="UniProtKB-KW"/>
</dbReference>
<dbReference type="PROSITE" id="PS00662">
    <property type="entry name" value="T2SP_E"/>
    <property type="match status" value="1"/>
</dbReference>
<comment type="similarity">
    <text evidence="1">Belongs to the GSP E family.</text>
</comment>
<feature type="compositionally biased region" description="Basic and acidic residues" evidence="4">
    <location>
        <begin position="1"/>
        <end position="13"/>
    </location>
</feature>
<reference evidence="6" key="1">
    <citation type="submission" date="2021-11" db="EMBL/GenBank/DDBJ databases">
        <title>BS-T2-15 a new species belonging to the Comamonadaceae family isolated from the soil of a French oak forest.</title>
        <authorList>
            <person name="Mieszkin S."/>
            <person name="Alain K."/>
        </authorList>
    </citation>
    <scope>NUCLEOTIDE SEQUENCE</scope>
    <source>
        <strain evidence="6">BS-T2-15</strain>
    </source>
</reference>
<comment type="caution">
    <text evidence="6">The sequence shown here is derived from an EMBL/GenBank/DDBJ whole genome shotgun (WGS) entry which is preliminary data.</text>
</comment>
<evidence type="ECO:0000313" key="6">
    <source>
        <dbReference type="EMBL" id="MCK9686983.1"/>
    </source>
</evidence>
<organism evidence="6 7">
    <name type="scientific">Scleromatobacter humisilvae</name>
    <dbReference type="NCBI Taxonomy" id="2897159"/>
    <lineage>
        <taxon>Bacteria</taxon>
        <taxon>Pseudomonadati</taxon>
        <taxon>Pseudomonadota</taxon>
        <taxon>Betaproteobacteria</taxon>
        <taxon>Burkholderiales</taxon>
        <taxon>Sphaerotilaceae</taxon>
        <taxon>Scleromatobacter</taxon>
    </lineage>
</organism>
<evidence type="ECO:0000313" key="7">
    <source>
        <dbReference type="Proteomes" id="UP001139353"/>
    </source>
</evidence>
<feature type="region of interest" description="Disordered" evidence="4">
    <location>
        <begin position="1"/>
        <end position="96"/>
    </location>
</feature>
<dbReference type="Gene3D" id="3.30.450.90">
    <property type="match status" value="1"/>
</dbReference>
<dbReference type="InterPro" id="IPR027417">
    <property type="entry name" value="P-loop_NTPase"/>
</dbReference>
<dbReference type="InterPro" id="IPR001482">
    <property type="entry name" value="T2SS/T4SS_dom"/>
</dbReference>
<dbReference type="Gene3D" id="3.40.50.300">
    <property type="entry name" value="P-loop containing nucleotide triphosphate hydrolases"/>
    <property type="match status" value="1"/>
</dbReference>
<dbReference type="PANTHER" id="PTHR30258:SF1">
    <property type="entry name" value="PROTEIN TRANSPORT PROTEIN HOFB HOMOLOG"/>
    <property type="match status" value="1"/>
</dbReference>
<evidence type="ECO:0000256" key="1">
    <source>
        <dbReference type="ARBA" id="ARBA00006611"/>
    </source>
</evidence>
<keyword evidence="3" id="KW-0067">ATP-binding</keyword>
<accession>A0A9X1YLJ6</accession>
<dbReference type="Proteomes" id="UP001139353">
    <property type="component" value="Unassembled WGS sequence"/>
</dbReference>
<evidence type="ECO:0000256" key="2">
    <source>
        <dbReference type="ARBA" id="ARBA00022741"/>
    </source>
</evidence>
<gene>
    <name evidence="6" type="primary">tadA</name>
    <name evidence="6" type="ORF">LPC04_14825</name>
</gene>
<dbReference type="SUPFAM" id="SSF52540">
    <property type="entry name" value="P-loop containing nucleoside triphosphate hydrolases"/>
    <property type="match status" value="1"/>
</dbReference>
<keyword evidence="7" id="KW-1185">Reference proteome</keyword>
<dbReference type="RefSeq" id="WP_275683019.1">
    <property type="nucleotide sequence ID" value="NZ_JAJLJH010000003.1"/>
</dbReference>
<dbReference type="AlphaFoldDB" id="A0A9X1YLJ6"/>
<name>A0A9X1YLJ6_9BURK</name>
<proteinExistence type="inferred from homology"/>
<dbReference type="PANTHER" id="PTHR30258">
    <property type="entry name" value="TYPE II SECRETION SYSTEM PROTEIN GSPE-RELATED"/>
    <property type="match status" value="1"/>
</dbReference>
<dbReference type="Pfam" id="PF00437">
    <property type="entry name" value="T2SSE"/>
    <property type="match status" value="1"/>
</dbReference>
<dbReference type="GO" id="GO:0005886">
    <property type="term" value="C:plasma membrane"/>
    <property type="evidence" value="ECO:0007669"/>
    <property type="project" value="TreeGrafter"/>
</dbReference>
<dbReference type="EMBL" id="JAJLJH010000003">
    <property type="protein sequence ID" value="MCK9686983.1"/>
    <property type="molecule type" value="Genomic_DNA"/>
</dbReference>
<feature type="compositionally biased region" description="Basic and acidic residues" evidence="4">
    <location>
        <begin position="62"/>
        <end position="72"/>
    </location>
</feature>
<sequence>MGLFEMLRRREQAESVAVPSLAAHRKSGSKAIDGEAPSRAVAEEPRLAAVLGSSSARSPSGRLDRRLVDLGEPRSTSPSPAGMASEPPPGDRAPEFRETEVRPEALAHFHQLPPYQALLTVGPEAVYQLPALLHEKLIALDCGARQARLVRATMPAADKLALDGTAKAVKGALRARGYGIVGELVAEPHVLKEILRNAGASGKGGPKGGPMQLFERWIALAVPTGATDLHIEVRRNTAVVRIRIDGRIEALPDGQGGRYSRKEVVDAIAAGYNSTRKGNNVSQYNADQFVDCMIDLDLPGTAGQLRYQNVKGRLGPKTVVRILRTGDENRIRFDAAGYAPSHLRLLRLAGRAGKGIVLLSGVTSSGKSTSLKSFIETLPGLDQKAIYTVEDPIEYEIAGAHQIEVLRDIANDDETRRRYAEVMRALMRSDPDGVMLGEIRDKLTALFALQIAETGHLAMGTVHAHLISNIIPRLTNDQIGVSRQALTGPNILNLLVYQALVPKLCRCCALPTALALRVDPDAREIEEVLRRRFGLATARLRWTRPEGCAACQGRGTHGKTIVAEMLQPDRAWLRHVRNNDDDAALQHFRSASNRQFDSADMTGKTVFEHALYKALQGEIDVRNCEEFDGFERFEILPAERP</sequence>
<evidence type="ECO:0000256" key="4">
    <source>
        <dbReference type="SAM" id="MobiDB-lite"/>
    </source>
</evidence>
<protein>
    <submittedName>
        <fullName evidence="6">Flp pilus assembly complex ATPase component TadA</fullName>
    </submittedName>
</protein>